<feature type="region of interest" description="Disordered" evidence="1">
    <location>
        <begin position="1"/>
        <end position="87"/>
    </location>
</feature>
<feature type="compositionally biased region" description="Basic and acidic residues" evidence="1">
    <location>
        <begin position="54"/>
        <end position="80"/>
    </location>
</feature>
<evidence type="ECO:0000313" key="3">
    <source>
        <dbReference type="Proteomes" id="UP000281094"/>
    </source>
</evidence>
<dbReference type="RefSeq" id="WP_121643906.1">
    <property type="nucleotide sequence ID" value="NZ_RCWN01000001.1"/>
</dbReference>
<protein>
    <submittedName>
        <fullName evidence="2">Rho termination factor</fullName>
    </submittedName>
</protein>
<evidence type="ECO:0000256" key="1">
    <source>
        <dbReference type="SAM" id="MobiDB-lite"/>
    </source>
</evidence>
<dbReference type="SUPFAM" id="SSF68912">
    <property type="entry name" value="Rho N-terminal domain-like"/>
    <property type="match status" value="1"/>
</dbReference>
<feature type="compositionally biased region" description="Basic and acidic residues" evidence="1">
    <location>
        <begin position="1"/>
        <end position="20"/>
    </location>
</feature>
<keyword evidence="3" id="KW-1185">Reference proteome</keyword>
<reference evidence="2 3" key="1">
    <citation type="submission" date="2018-10" db="EMBL/GenBank/DDBJ databases">
        <title>Notoacmeibacter sp. M2BS9Y-3-1, whole genome shotgun sequence.</title>
        <authorList>
            <person name="Tuo L."/>
        </authorList>
    </citation>
    <scope>NUCLEOTIDE SEQUENCE [LARGE SCALE GENOMIC DNA]</scope>
    <source>
        <strain evidence="2 3">M2BS9Y-3-1</strain>
    </source>
</reference>
<gene>
    <name evidence="2" type="ORF">D8780_00665</name>
</gene>
<dbReference type="InterPro" id="IPR055642">
    <property type="entry name" value="DUF7218"/>
</dbReference>
<dbReference type="EMBL" id="RCWN01000001">
    <property type="protein sequence ID" value="RLQ86937.1"/>
    <property type="molecule type" value="Genomic_DNA"/>
</dbReference>
<accession>A0A3L7J879</accession>
<evidence type="ECO:0000313" key="2">
    <source>
        <dbReference type="EMBL" id="RLQ86937.1"/>
    </source>
</evidence>
<name>A0A3L7J879_9HYPH</name>
<proteinExistence type="predicted"/>
<sequence length="87" mass="9824">MTKDHGSSVKNDETYEELRGKGYSKQKSAAIANAQENSDMHPSKKGGNASPYEEWTKDELYDRAQELDIDGRSDMSKDELIQALRNN</sequence>
<dbReference type="AlphaFoldDB" id="A0A3L7J879"/>
<dbReference type="Pfam" id="PF23855">
    <property type="entry name" value="DUF7218"/>
    <property type="match status" value="1"/>
</dbReference>
<organism evidence="2 3">
    <name type="scientific">Notoacmeibacter ruber</name>
    <dbReference type="NCBI Taxonomy" id="2670375"/>
    <lineage>
        <taxon>Bacteria</taxon>
        <taxon>Pseudomonadati</taxon>
        <taxon>Pseudomonadota</taxon>
        <taxon>Alphaproteobacteria</taxon>
        <taxon>Hyphomicrobiales</taxon>
        <taxon>Notoacmeibacteraceae</taxon>
        <taxon>Notoacmeibacter</taxon>
    </lineage>
</organism>
<comment type="caution">
    <text evidence="2">The sequence shown here is derived from an EMBL/GenBank/DDBJ whole genome shotgun (WGS) entry which is preliminary data.</text>
</comment>
<dbReference type="InterPro" id="IPR036269">
    <property type="entry name" value="Rho_N_sf"/>
</dbReference>
<dbReference type="Proteomes" id="UP000281094">
    <property type="component" value="Unassembled WGS sequence"/>
</dbReference>